<name>A0ABY9TKZ2_9GAMM</name>
<dbReference type="Proteomes" id="UP001248581">
    <property type="component" value="Chromosome"/>
</dbReference>
<organism evidence="2 3">
    <name type="scientific">Thalassotalea nanhaiensis</name>
    <dbReference type="NCBI Taxonomy" id="3065648"/>
    <lineage>
        <taxon>Bacteria</taxon>
        <taxon>Pseudomonadati</taxon>
        <taxon>Pseudomonadota</taxon>
        <taxon>Gammaproteobacteria</taxon>
        <taxon>Alteromonadales</taxon>
        <taxon>Colwelliaceae</taxon>
        <taxon>Thalassotalea</taxon>
    </lineage>
</organism>
<evidence type="ECO:0000256" key="1">
    <source>
        <dbReference type="SAM" id="SignalP"/>
    </source>
</evidence>
<evidence type="ECO:0000313" key="2">
    <source>
        <dbReference type="EMBL" id="WNC69402.1"/>
    </source>
</evidence>
<feature type="chain" id="PRO_5047313743" description="Outer membrane protein beta-barrel domain-containing protein" evidence="1">
    <location>
        <begin position="28"/>
        <end position="215"/>
    </location>
</feature>
<keyword evidence="1" id="KW-0732">Signal</keyword>
<accession>A0ABY9TKZ2</accession>
<feature type="signal peptide" evidence="1">
    <location>
        <begin position="1"/>
        <end position="27"/>
    </location>
</feature>
<dbReference type="Gene3D" id="2.40.160.20">
    <property type="match status" value="1"/>
</dbReference>
<reference evidence="3" key="1">
    <citation type="submission" date="2023-09" db="EMBL/GenBank/DDBJ databases">
        <authorList>
            <person name="Zhang C."/>
        </authorList>
    </citation>
    <scope>NUCLEOTIDE SEQUENCE [LARGE SCALE GENOMIC DNA]</scope>
    <source>
        <strain evidence="3">SQ345</strain>
    </source>
</reference>
<dbReference type="EMBL" id="CP134146">
    <property type="protein sequence ID" value="WNC69402.1"/>
    <property type="molecule type" value="Genomic_DNA"/>
</dbReference>
<proteinExistence type="predicted"/>
<evidence type="ECO:0000313" key="3">
    <source>
        <dbReference type="Proteomes" id="UP001248581"/>
    </source>
</evidence>
<dbReference type="SUPFAM" id="SSF56925">
    <property type="entry name" value="OMPA-like"/>
    <property type="match status" value="1"/>
</dbReference>
<keyword evidence="3" id="KW-1185">Reference proteome</keyword>
<dbReference type="InterPro" id="IPR011250">
    <property type="entry name" value="OMP/PagP_B-barrel"/>
</dbReference>
<protein>
    <recommendedName>
        <fullName evidence="4">Outer membrane protein beta-barrel domain-containing protein</fullName>
    </recommendedName>
</protein>
<gene>
    <name evidence="2" type="ORF">RI845_04440</name>
</gene>
<dbReference type="RefSeq" id="WP_348388545.1">
    <property type="nucleotide sequence ID" value="NZ_CP134146.1"/>
</dbReference>
<sequence>MKNKRKLIPLLLSGIIVNICANANANASEQITNRDFIQASYEQTDYDEYLSLSGYSLLGSKKVTENIYITAEYISLSDDIDIFFDDLGVDQTEISLGAGYTYTFNEKTEIFVHLAIANIEVKSGEVLGDFFNEEPMETVKFKEDDTGYDLNIGAVYRFNESWEGSLILNHKDVIEGNTGIGGSILYHFSDWFAAGTTYLTYDDFDETNIHLRVSF</sequence>
<evidence type="ECO:0008006" key="4">
    <source>
        <dbReference type="Google" id="ProtNLM"/>
    </source>
</evidence>